<evidence type="ECO:0000313" key="1">
    <source>
        <dbReference type="EnsemblPlants" id="Solyc06g043280.1.1.1"/>
    </source>
</evidence>
<protein>
    <submittedName>
        <fullName evidence="1">Uncharacterized protein</fullName>
    </submittedName>
</protein>
<organism evidence="1">
    <name type="scientific">Solanum lycopersicum</name>
    <name type="common">Tomato</name>
    <name type="synonym">Lycopersicon esculentum</name>
    <dbReference type="NCBI Taxonomy" id="4081"/>
    <lineage>
        <taxon>Eukaryota</taxon>
        <taxon>Viridiplantae</taxon>
        <taxon>Streptophyta</taxon>
        <taxon>Embryophyta</taxon>
        <taxon>Tracheophyta</taxon>
        <taxon>Spermatophyta</taxon>
        <taxon>Magnoliopsida</taxon>
        <taxon>eudicotyledons</taxon>
        <taxon>Gunneridae</taxon>
        <taxon>Pentapetalae</taxon>
        <taxon>asterids</taxon>
        <taxon>lamiids</taxon>
        <taxon>Solanales</taxon>
        <taxon>Solanaceae</taxon>
        <taxon>Solanoideae</taxon>
        <taxon>Solaneae</taxon>
        <taxon>Solanum</taxon>
        <taxon>Solanum subgen. Lycopersicon</taxon>
    </lineage>
</organism>
<dbReference type="PaxDb" id="4081-Solyc06g043280.1.1"/>
<dbReference type="Proteomes" id="UP000004994">
    <property type="component" value="Chromosome 2"/>
</dbReference>
<keyword evidence="2" id="KW-1185">Reference proteome</keyword>
<accession>A0A3Q7GQZ5</accession>
<dbReference type="InParanoid" id="A0A3Q7GQZ5"/>
<name>A0A3Q7GQZ5_SOLLC</name>
<proteinExistence type="predicted"/>
<dbReference type="Gramene" id="Solyc06g043280.1.1">
    <property type="protein sequence ID" value="Solyc06g043280.1.1.1"/>
    <property type="gene ID" value="Solyc06g043280.1"/>
</dbReference>
<evidence type="ECO:0000313" key="2">
    <source>
        <dbReference type="Proteomes" id="UP000004994"/>
    </source>
</evidence>
<sequence length="51" mass="5757">MPQEKAKSKAVIKPELVSQLPIRTRGSKKTNKISIQHKQGMREALRGLFPT</sequence>
<reference evidence="1" key="2">
    <citation type="submission" date="2019-01" db="UniProtKB">
        <authorList>
            <consortium name="EnsemblPlants"/>
        </authorList>
    </citation>
    <scope>IDENTIFICATION</scope>
    <source>
        <strain evidence="1">cv. Heinz 1706</strain>
    </source>
</reference>
<reference evidence="1" key="1">
    <citation type="journal article" date="2012" name="Nature">
        <title>The tomato genome sequence provides insights into fleshy fruit evolution.</title>
        <authorList>
            <consortium name="Tomato Genome Consortium"/>
        </authorList>
    </citation>
    <scope>NUCLEOTIDE SEQUENCE [LARGE SCALE GENOMIC DNA]</scope>
    <source>
        <strain evidence="1">cv. Heinz 1706</strain>
    </source>
</reference>
<dbReference type="AlphaFoldDB" id="A0A3Q7GQZ5"/>
<dbReference type="EnsemblPlants" id="Solyc06g043280.1.1">
    <property type="protein sequence ID" value="Solyc06g043280.1.1.1"/>
    <property type="gene ID" value="Solyc06g043280.1"/>
</dbReference>